<dbReference type="InterPro" id="IPR002711">
    <property type="entry name" value="HNH"/>
</dbReference>
<keyword evidence="2" id="KW-0255">Endonuclease</keyword>
<dbReference type="Pfam" id="PF01844">
    <property type="entry name" value="HNH"/>
    <property type="match status" value="1"/>
</dbReference>
<dbReference type="GO" id="GO:0004519">
    <property type="term" value="F:endonuclease activity"/>
    <property type="evidence" value="ECO:0007669"/>
    <property type="project" value="UniProtKB-KW"/>
</dbReference>
<reference evidence="2 3" key="1">
    <citation type="submission" date="2019-07" db="EMBL/GenBank/DDBJ databases">
        <authorList>
            <person name="Huq M.A."/>
        </authorList>
    </citation>
    <scope>NUCLEOTIDE SEQUENCE [LARGE SCALE GENOMIC DNA]</scope>
    <source>
        <strain evidence="2 3">MAH-3</strain>
    </source>
</reference>
<evidence type="ECO:0000259" key="1">
    <source>
        <dbReference type="Pfam" id="PF01844"/>
    </source>
</evidence>
<dbReference type="RefSeq" id="WP_144334666.1">
    <property type="nucleotide sequence ID" value="NZ_VLPL01000013.1"/>
</dbReference>
<protein>
    <submittedName>
        <fullName evidence="2">HNH endonuclease</fullName>
    </submittedName>
</protein>
<dbReference type="CDD" id="cd00085">
    <property type="entry name" value="HNHc"/>
    <property type="match status" value="1"/>
</dbReference>
<dbReference type="InterPro" id="IPR003615">
    <property type="entry name" value="HNH_nuc"/>
</dbReference>
<keyword evidence="2" id="KW-0540">Nuclease</keyword>
<dbReference type="GO" id="GO:0008270">
    <property type="term" value="F:zinc ion binding"/>
    <property type="evidence" value="ECO:0007669"/>
    <property type="project" value="InterPro"/>
</dbReference>
<dbReference type="Gene3D" id="1.10.30.50">
    <property type="match status" value="1"/>
</dbReference>
<evidence type="ECO:0000313" key="3">
    <source>
        <dbReference type="Proteomes" id="UP000316008"/>
    </source>
</evidence>
<dbReference type="AlphaFoldDB" id="A0A556MGB5"/>
<gene>
    <name evidence="2" type="ORF">FO442_18290</name>
</gene>
<organism evidence="2 3">
    <name type="scientific">Fluviicola chungangensis</name>
    <dbReference type="NCBI Taxonomy" id="2597671"/>
    <lineage>
        <taxon>Bacteria</taxon>
        <taxon>Pseudomonadati</taxon>
        <taxon>Bacteroidota</taxon>
        <taxon>Flavobacteriia</taxon>
        <taxon>Flavobacteriales</taxon>
        <taxon>Crocinitomicaceae</taxon>
        <taxon>Fluviicola</taxon>
    </lineage>
</organism>
<dbReference type="EMBL" id="VLPL01000013">
    <property type="protein sequence ID" value="TSJ38966.1"/>
    <property type="molecule type" value="Genomic_DNA"/>
</dbReference>
<proteinExistence type="predicted"/>
<dbReference type="GO" id="GO:0003676">
    <property type="term" value="F:nucleic acid binding"/>
    <property type="evidence" value="ECO:0007669"/>
    <property type="project" value="InterPro"/>
</dbReference>
<sequence>MTVRIPLPTRRITPTKNPIGKNWSEHKPDLKEDFNSHCGWCGSYDGFRHTYFEVDHFIPKSFFELSGKIGYCQYDNLVYSCKFCNNKKLDKWPSQSETVFSKGDEGFVDPCDIAYDSTHLYRTSDGGIMWKTKLGEWMATKAFGFDERDYSIKLLWNLNQTRIAIEALVVLLAKEINGSSRYNLIKSKAQEYSLEYFLYHKELIEFYNG</sequence>
<accession>A0A556MGB5</accession>
<evidence type="ECO:0000313" key="2">
    <source>
        <dbReference type="EMBL" id="TSJ38966.1"/>
    </source>
</evidence>
<keyword evidence="3" id="KW-1185">Reference proteome</keyword>
<feature type="domain" description="HNH" evidence="1">
    <location>
        <begin position="38"/>
        <end position="89"/>
    </location>
</feature>
<keyword evidence="2" id="KW-0378">Hydrolase</keyword>
<comment type="caution">
    <text evidence="2">The sequence shown here is derived from an EMBL/GenBank/DDBJ whole genome shotgun (WGS) entry which is preliminary data.</text>
</comment>
<dbReference type="Proteomes" id="UP000316008">
    <property type="component" value="Unassembled WGS sequence"/>
</dbReference>
<dbReference type="OrthoDB" id="1340280at2"/>
<name>A0A556MGB5_9FLAO</name>